<dbReference type="AlphaFoldDB" id="F9Y807"/>
<protein>
    <recommendedName>
        <fullName evidence="3">NIPSNAP domain-containing protein</fullName>
    </recommendedName>
</protein>
<gene>
    <name evidence="1" type="ordered locus">KVU_1294</name>
</gene>
<reference evidence="1 2" key="1">
    <citation type="journal article" date="2011" name="J. Bacteriol.">
        <title>Complete genome sequence of the industrial strain Ketogulonicigenium vulgare WSH-001.</title>
        <authorList>
            <person name="Liu L."/>
            <person name="Li Y."/>
            <person name="Zhang J."/>
            <person name="Zhou Z."/>
            <person name="Liu J."/>
            <person name="Li X."/>
            <person name="Zhou J."/>
            <person name="Du G."/>
            <person name="Wang L."/>
            <person name="Chen J."/>
        </authorList>
    </citation>
    <scope>NUCLEOTIDE SEQUENCE [LARGE SCALE GENOMIC DNA]</scope>
    <source>
        <strain evidence="1 2">WSH-001</strain>
    </source>
</reference>
<dbReference type="HOGENOM" id="CLU_2342998_0_0_5"/>
<keyword evidence="2" id="KW-1185">Reference proteome</keyword>
<proteinExistence type="predicted"/>
<evidence type="ECO:0000313" key="1">
    <source>
        <dbReference type="EMBL" id="AEM41133.1"/>
    </source>
</evidence>
<dbReference type="OrthoDB" id="8115619at2"/>
<dbReference type="KEGG" id="kvl:KVU_1294"/>
<dbReference type="eggNOG" id="ENOG50335J8">
    <property type="taxonomic scope" value="Bacteria"/>
</dbReference>
<evidence type="ECO:0000313" key="2">
    <source>
        <dbReference type="Proteomes" id="UP000000692"/>
    </source>
</evidence>
<dbReference type="RefSeq" id="WP_013384597.1">
    <property type="nucleotide sequence ID" value="NC_017384.1"/>
</dbReference>
<sequence>MILEITSYTPHDGMAEAVLAHRKRGCDVRAAMGLPRGDVYLLVDGTGPVVRWLCQYPDRAAFDADMAARALSPDFAVQREEMGKLIAGFSREVFTKE</sequence>
<dbReference type="EMBL" id="CP002018">
    <property type="protein sequence ID" value="AEM41133.1"/>
    <property type="molecule type" value="Genomic_DNA"/>
</dbReference>
<accession>F9Y807</accession>
<evidence type="ECO:0008006" key="3">
    <source>
        <dbReference type="Google" id="ProtNLM"/>
    </source>
</evidence>
<name>F9Y807_KETVW</name>
<dbReference type="Proteomes" id="UP000000692">
    <property type="component" value="Chromosome"/>
</dbReference>
<organism evidence="1 2">
    <name type="scientific">Ketogulonicigenium vulgare (strain WSH-001)</name>
    <dbReference type="NCBI Taxonomy" id="759362"/>
    <lineage>
        <taxon>Bacteria</taxon>
        <taxon>Pseudomonadati</taxon>
        <taxon>Pseudomonadota</taxon>
        <taxon>Alphaproteobacteria</taxon>
        <taxon>Rhodobacterales</taxon>
        <taxon>Roseobacteraceae</taxon>
        <taxon>Ketogulonicigenium</taxon>
    </lineage>
</organism>